<protein>
    <submittedName>
        <fullName evidence="2">Thioredoxin-like</fullName>
    </submittedName>
</protein>
<dbReference type="RefSeq" id="WP_073364686.1">
    <property type="nucleotide sequence ID" value="NZ_FQVQ01000015.1"/>
</dbReference>
<dbReference type="InterPro" id="IPR036249">
    <property type="entry name" value="Thioredoxin-like_sf"/>
</dbReference>
<dbReference type="OrthoDB" id="1146847at2"/>
<proteinExistence type="predicted"/>
<dbReference type="InterPro" id="IPR013766">
    <property type="entry name" value="Thioredoxin_domain"/>
</dbReference>
<evidence type="ECO:0000259" key="1">
    <source>
        <dbReference type="PROSITE" id="PS51352"/>
    </source>
</evidence>
<keyword evidence="3" id="KW-1185">Reference proteome</keyword>
<feature type="domain" description="Thioredoxin" evidence="1">
    <location>
        <begin position="335"/>
        <end position="469"/>
    </location>
</feature>
<sequence length="469" mass="54889">MNFKIASTYGALALAALSVLTSCKKEFDADNYVAYFGGEVENPQSRYVLFCQNNVVLDTLPLKADNTFFVKFDSLAPGLYTFKHEPEYQYVYFDKNDSIRVHIDSKDFDQSIIFCGRGDQKNNFLMEMYLRNEKEKNKIFDILDYEAPKFLSYINKVNADNIAFYKSKKEEIKWNDEFDVYAQGMYLFPHYTRKEIYPIVHKMRTGNDVSKALPKDYYDFRKTIDFSDEKMTDFSPFVMYLNYMLNNVGSIHYHNHFSEVDLALKTNVNKLKIADTLIKNEKVKNIVVNSIAFQYLLEDQNMVNNQEFLKHYYKIATDKSKKNEILKLGKAINQLTDGKKLPSVTLLDAAGKNVNSSSLITKNTILFFWSEELNSHLVAAHKKALELQKKYPNYEFIAINLDKNPNTWKEALTKYSFGPIRQYHCSNFEEIKNKWAITKVHRTMIINKDLTIKNGFTNMFDIRFEEDLQ</sequence>
<evidence type="ECO:0000313" key="3">
    <source>
        <dbReference type="Proteomes" id="UP000184147"/>
    </source>
</evidence>
<name>A0A1M5DK51_9FLAO</name>
<dbReference type="PROSITE" id="PS51352">
    <property type="entry name" value="THIOREDOXIN_2"/>
    <property type="match status" value="1"/>
</dbReference>
<evidence type="ECO:0000313" key="2">
    <source>
        <dbReference type="EMBL" id="SHF67363.1"/>
    </source>
</evidence>
<accession>A0A1M5DK51</accession>
<organism evidence="2 3">
    <name type="scientific">Flavobacterium fontis</name>
    <dbReference type="NCBI Taxonomy" id="1124188"/>
    <lineage>
        <taxon>Bacteria</taxon>
        <taxon>Pseudomonadati</taxon>
        <taxon>Bacteroidota</taxon>
        <taxon>Flavobacteriia</taxon>
        <taxon>Flavobacteriales</taxon>
        <taxon>Flavobacteriaceae</taxon>
        <taxon>Flavobacterium</taxon>
    </lineage>
</organism>
<dbReference type="AlphaFoldDB" id="A0A1M5DK51"/>
<dbReference type="PROSITE" id="PS51257">
    <property type="entry name" value="PROKAR_LIPOPROTEIN"/>
    <property type="match status" value="1"/>
</dbReference>
<dbReference type="Proteomes" id="UP000184147">
    <property type="component" value="Unassembled WGS sequence"/>
</dbReference>
<dbReference type="STRING" id="1124188.SAMN05444377_11560"/>
<dbReference type="SUPFAM" id="SSF52833">
    <property type="entry name" value="Thioredoxin-like"/>
    <property type="match status" value="1"/>
</dbReference>
<dbReference type="Pfam" id="PF13905">
    <property type="entry name" value="Thioredoxin_8"/>
    <property type="match status" value="1"/>
</dbReference>
<dbReference type="InterPro" id="IPR012336">
    <property type="entry name" value="Thioredoxin-like_fold"/>
</dbReference>
<reference evidence="2 3" key="1">
    <citation type="submission" date="2016-11" db="EMBL/GenBank/DDBJ databases">
        <authorList>
            <person name="Jaros S."/>
            <person name="Januszkiewicz K."/>
            <person name="Wedrychowicz H."/>
        </authorList>
    </citation>
    <scope>NUCLEOTIDE SEQUENCE [LARGE SCALE GENOMIC DNA]</scope>
    <source>
        <strain evidence="2 3">DSM 25660</strain>
    </source>
</reference>
<dbReference type="EMBL" id="FQVQ01000015">
    <property type="protein sequence ID" value="SHF67363.1"/>
    <property type="molecule type" value="Genomic_DNA"/>
</dbReference>
<dbReference type="Gene3D" id="3.40.30.10">
    <property type="entry name" value="Glutaredoxin"/>
    <property type="match status" value="1"/>
</dbReference>
<gene>
    <name evidence="2" type="ORF">SAMN05444377_11560</name>
</gene>